<reference evidence="1" key="2">
    <citation type="submission" date="2021-02" db="EMBL/GenBank/DDBJ databases">
        <authorList>
            <person name="Kimball J.A."/>
            <person name="Haas M.W."/>
            <person name="Macchietto M."/>
            <person name="Kono T."/>
            <person name="Duquette J."/>
            <person name="Shao M."/>
        </authorList>
    </citation>
    <scope>NUCLEOTIDE SEQUENCE</scope>
    <source>
        <tissue evidence="1">Fresh leaf tissue</tissue>
    </source>
</reference>
<name>A0A8J5WTG9_ZIZPA</name>
<evidence type="ECO:0000313" key="2">
    <source>
        <dbReference type="Proteomes" id="UP000729402"/>
    </source>
</evidence>
<gene>
    <name evidence="1" type="ORF">GUJ93_ZPchr0012g19163</name>
</gene>
<dbReference type="Proteomes" id="UP000729402">
    <property type="component" value="Unassembled WGS sequence"/>
</dbReference>
<keyword evidence="2" id="KW-1185">Reference proteome</keyword>
<accession>A0A8J5WTG9</accession>
<proteinExistence type="predicted"/>
<dbReference type="AlphaFoldDB" id="A0A8J5WTG9"/>
<dbReference type="EMBL" id="JAAALK010000080">
    <property type="protein sequence ID" value="KAG8094432.1"/>
    <property type="molecule type" value="Genomic_DNA"/>
</dbReference>
<organism evidence="1 2">
    <name type="scientific">Zizania palustris</name>
    <name type="common">Northern wild rice</name>
    <dbReference type="NCBI Taxonomy" id="103762"/>
    <lineage>
        <taxon>Eukaryota</taxon>
        <taxon>Viridiplantae</taxon>
        <taxon>Streptophyta</taxon>
        <taxon>Embryophyta</taxon>
        <taxon>Tracheophyta</taxon>
        <taxon>Spermatophyta</taxon>
        <taxon>Magnoliopsida</taxon>
        <taxon>Liliopsida</taxon>
        <taxon>Poales</taxon>
        <taxon>Poaceae</taxon>
        <taxon>BOP clade</taxon>
        <taxon>Oryzoideae</taxon>
        <taxon>Oryzeae</taxon>
        <taxon>Zizaniinae</taxon>
        <taxon>Zizania</taxon>
    </lineage>
</organism>
<evidence type="ECO:0000313" key="1">
    <source>
        <dbReference type="EMBL" id="KAG8094432.1"/>
    </source>
</evidence>
<sequence>MVQEGSKASVWIGSDLGFKYQKTNRSRSNSKGYLSLDKAGRFLDEQATAAAVVVLGSVDFGVLQLQQWLEPQLGQQEYKPRAERPGLC</sequence>
<reference evidence="1" key="1">
    <citation type="journal article" date="2021" name="bioRxiv">
        <title>Whole Genome Assembly and Annotation of Northern Wild Rice, Zizania palustris L., Supports a Whole Genome Duplication in the Zizania Genus.</title>
        <authorList>
            <person name="Haas M."/>
            <person name="Kono T."/>
            <person name="Macchietto M."/>
            <person name="Millas R."/>
            <person name="McGilp L."/>
            <person name="Shao M."/>
            <person name="Duquette J."/>
            <person name="Hirsch C.N."/>
            <person name="Kimball J."/>
        </authorList>
    </citation>
    <scope>NUCLEOTIDE SEQUENCE</scope>
    <source>
        <tissue evidence="1">Fresh leaf tissue</tissue>
    </source>
</reference>
<protein>
    <submittedName>
        <fullName evidence="1">Uncharacterized protein</fullName>
    </submittedName>
</protein>
<comment type="caution">
    <text evidence="1">The sequence shown here is derived from an EMBL/GenBank/DDBJ whole genome shotgun (WGS) entry which is preliminary data.</text>
</comment>